<keyword evidence="8 9" id="KW-0234">DNA repair</keyword>
<feature type="binding site" evidence="9">
    <location>
        <position position="78"/>
    </location>
    <ligand>
        <name>ATP</name>
        <dbReference type="ChEBI" id="CHEBI:30616"/>
    </ligand>
</feature>
<dbReference type="GO" id="GO:0005737">
    <property type="term" value="C:cytoplasm"/>
    <property type="evidence" value="ECO:0007669"/>
    <property type="project" value="UniProtKB-SubCell"/>
</dbReference>
<dbReference type="InterPro" id="IPR027417">
    <property type="entry name" value="P-loop_NTPase"/>
</dbReference>
<dbReference type="Pfam" id="PF05491">
    <property type="entry name" value="WHD_RuvB"/>
    <property type="match status" value="1"/>
</dbReference>
<evidence type="ECO:0000313" key="13">
    <source>
        <dbReference type="Proteomes" id="UP000317093"/>
    </source>
</evidence>
<dbReference type="SMART" id="SM00382">
    <property type="entry name" value="AAA"/>
    <property type="match status" value="1"/>
</dbReference>
<evidence type="ECO:0000256" key="7">
    <source>
        <dbReference type="ARBA" id="ARBA00023172"/>
    </source>
</evidence>
<dbReference type="RefSeq" id="WP_145262671.1">
    <property type="nucleotide sequence ID" value="NZ_CP036279.1"/>
</dbReference>
<feature type="region of interest" description="Disordered" evidence="10">
    <location>
        <begin position="331"/>
        <end position="351"/>
    </location>
</feature>
<accession>A0A518BBV5</accession>
<dbReference type="GO" id="GO:0006281">
    <property type="term" value="P:DNA repair"/>
    <property type="evidence" value="ECO:0007669"/>
    <property type="project" value="UniProtKB-UniRule"/>
</dbReference>
<feature type="binding site" evidence="9">
    <location>
        <position position="183"/>
    </location>
    <ligand>
        <name>ATP</name>
        <dbReference type="ChEBI" id="CHEBI:30616"/>
    </ligand>
</feature>
<dbReference type="InterPro" id="IPR041445">
    <property type="entry name" value="AAA_lid_4"/>
</dbReference>
<dbReference type="PANTHER" id="PTHR42848:SF1">
    <property type="entry name" value="HOLLIDAY JUNCTION BRANCH MIGRATION COMPLEX SUBUNIT RUVB"/>
    <property type="match status" value="1"/>
</dbReference>
<dbReference type="Pfam" id="PF05496">
    <property type="entry name" value="RuvB_N"/>
    <property type="match status" value="1"/>
</dbReference>
<keyword evidence="5 9" id="KW-0067">ATP-binding</keyword>
<comment type="similarity">
    <text evidence="9">Belongs to the RuvB family.</text>
</comment>
<name>A0A518BBV5_9BACT</name>
<dbReference type="EMBL" id="CP036279">
    <property type="protein sequence ID" value="QDU64449.1"/>
    <property type="molecule type" value="Genomic_DNA"/>
</dbReference>
<dbReference type="EC" id="3.6.4.-" evidence="9"/>
<dbReference type="SUPFAM" id="SSF46785">
    <property type="entry name" value="Winged helix' DNA-binding domain"/>
    <property type="match status" value="1"/>
</dbReference>
<dbReference type="GO" id="GO:0005524">
    <property type="term" value="F:ATP binding"/>
    <property type="evidence" value="ECO:0007669"/>
    <property type="project" value="UniProtKB-UniRule"/>
</dbReference>
<feature type="region of interest" description="Head domain (RuvB-H)" evidence="9">
    <location>
        <begin position="267"/>
        <end position="351"/>
    </location>
</feature>
<evidence type="ECO:0000256" key="1">
    <source>
        <dbReference type="ARBA" id="ARBA00022490"/>
    </source>
</evidence>
<dbReference type="GO" id="GO:0016887">
    <property type="term" value="F:ATP hydrolysis activity"/>
    <property type="evidence" value="ECO:0007669"/>
    <property type="project" value="RHEA"/>
</dbReference>
<evidence type="ECO:0000256" key="9">
    <source>
        <dbReference type="HAMAP-Rule" id="MF_00016"/>
    </source>
</evidence>
<feature type="binding site" evidence="9">
    <location>
        <position position="79"/>
    </location>
    <ligand>
        <name>ATP</name>
        <dbReference type="ChEBI" id="CHEBI:30616"/>
    </ligand>
</feature>
<dbReference type="InterPro" id="IPR008824">
    <property type="entry name" value="RuvB-like_N"/>
</dbReference>
<sequence>MARQRMISSDSSDTSSSQPVPAAKESVPDDSLRPSKLADMIGQRAVIERLDILVDAARKQAECLPHILFDGPPGLGKTTLATVLPKEMGVELTLASGASLSSPKEIMPYLTNLTDHGVLFIDEIHRLPKSVEEFLYTAMEDFRIDIVLGEGLGARTLSMPLKRFSLIGATTRSGMLSAPLRDRFQVREHLDFYELDELARIVSINARKLGVPIDETSTSELARRSRGTPRIANSLLFWVRNFAISRGDGTITLSITRQALEMQQVDIAGLDKQDRRYLETLVSVFGGGPRGIDAIAATMNIPSETLSEEVEPFLLREGFIIRTPQGRRATSKAIDHLGRSGPASPPGGGLF</sequence>
<dbReference type="InterPro" id="IPR003593">
    <property type="entry name" value="AAA+_ATPase"/>
</dbReference>
<dbReference type="InterPro" id="IPR008823">
    <property type="entry name" value="RuvB_wg_C"/>
</dbReference>
<evidence type="ECO:0000313" key="12">
    <source>
        <dbReference type="EMBL" id="QDU64449.1"/>
    </source>
</evidence>
<dbReference type="NCBIfam" id="NF000868">
    <property type="entry name" value="PRK00080.1"/>
    <property type="match status" value="1"/>
</dbReference>
<dbReference type="GO" id="GO:0048476">
    <property type="term" value="C:Holliday junction resolvase complex"/>
    <property type="evidence" value="ECO:0007669"/>
    <property type="project" value="UniProtKB-UniRule"/>
</dbReference>
<gene>
    <name evidence="12" type="primary">ruvB_1</name>
    <name evidence="9" type="synonym">ruvB</name>
    <name evidence="12" type="ORF">Pan216_53390</name>
</gene>
<feature type="binding site" evidence="9">
    <location>
        <position position="78"/>
    </location>
    <ligand>
        <name>Mg(2+)</name>
        <dbReference type="ChEBI" id="CHEBI:18420"/>
    </ligand>
</feature>
<dbReference type="Gene3D" id="3.40.50.300">
    <property type="entry name" value="P-loop containing nucleotide triphosphate hydrolases"/>
    <property type="match status" value="1"/>
</dbReference>
<feature type="region of interest" description="Disordered" evidence="10">
    <location>
        <begin position="1"/>
        <end position="35"/>
    </location>
</feature>
<feature type="binding site" evidence="9">
    <location>
        <position position="193"/>
    </location>
    <ligand>
        <name>ATP</name>
        <dbReference type="ChEBI" id="CHEBI:30616"/>
    </ligand>
</feature>
<keyword evidence="13" id="KW-1185">Reference proteome</keyword>
<feature type="binding site" evidence="9">
    <location>
        <begin position="140"/>
        <end position="142"/>
    </location>
    <ligand>
        <name>ATP</name>
        <dbReference type="ChEBI" id="CHEBI:30616"/>
    </ligand>
</feature>
<keyword evidence="4 9" id="KW-0378">Hydrolase</keyword>
<comment type="caution">
    <text evidence="9">Lacks conserved residue(s) required for the propagation of feature annotation.</text>
</comment>
<dbReference type="GO" id="GO:0009378">
    <property type="term" value="F:four-way junction helicase activity"/>
    <property type="evidence" value="ECO:0007669"/>
    <property type="project" value="InterPro"/>
</dbReference>
<feature type="region of interest" description="Small ATPAse domain (RuvB-S)" evidence="9">
    <location>
        <begin position="194"/>
        <end position="264"/>
    </location>
</feature>
<dbReference type="InterPro" id="IPR036388">
    <property type="entry name" value="WH-like_DNA-bd_sf"/>
</dbReference>
<dbReference type="SUPFAM" id="SSF52540">
    <property type="entry name" value="P-loop containing nucleoside triphosphate hydrolases"/>
    <property type="match status" value="1"/>
</dbReference>
<keyword evidence="3 9" id="KW-0227">DNA damage</keyword>
<comment type="domain">
    <text evidence="9">Has 3 domains, the large (RuvB-L) and small ATPase (RuvB-S) domains and the C-terminal head (RuvB-H) domain. The head domain binds DNA, while the ATPase domains jointly bind ATP, ADP or are empty depending on the state of the subunit in the translocation cycle. During a single DNA translocation step the structure of each domain remains the same, but their relative positions change.</text>
</comment>
<comment type="catalytic activity">
    <reaction evidence="9">
        <text>ATP + H2O = ADP + phosphate + H(+)</text>
        <dbReference type="Rhea" id="RHEA:13065"/>
        <dbReference type="ChEBI" id="CHEBI:15377"/>
        <dbReference type="ChEBI" id="CHEBI:15378"/>
        <dbReference type="ChEBI" id="CHEBI:30616"/>
        <dbReference type="ChEBI" id="CHEBI:43474"/>
        <dbReference type="ChEBI" id="CHEBI:456216"/>
    </reaction>
</comment>
<feature type="binding site" evidence="9">
    <location>
        <position position="33"/>
    </location>
    <ligand>
        <name>ATP</name>
        <dbReference type="ChEBI" id="CHEBI:30616"/>
    </ligand>
</feature>
<dbReference type="AlphaFoldDB" id="A0A518BBV5"/>
<feature type="domain" description="AAA+ ATPase" evidence="11">
    <location>
        <begin position="63"/>
        <end position="194"/>
    </location>
</feature>
<keyword evidence="2 9" id="KW-0547">Nucleotide-binding</keyword>
<feature type="binding site" evidence="9">
    <location>
        <position position="322"/>
    </location>
    <ligand>
        <name>DNA</name>
        <dbReference type="ChEBI" id="CHEBI:16991"/>
    </ligand>
</feature>
<dbReference type="CDD" id="cd00009">
    <property type="entry name" value="AAA"/>
    <property type="match status" value="1"/>
</dbReference>
<dbReference type="InterPro" id="IPR004605">
    <property type="entry name" value="DNA_helicase_Holl-junc_RuvB"/>
</dbReference>
<dbReference type="Gene3D" id="1.10.8.60">
    <property type="match status" value="1"/>
</dbReference>
<organism evidence="12 13">
    <name type="scientific">Kolteria novifilia</name>
    <dbReference type="NCBI Taxonomy" id="2527975"/>
    <lineage>
        <taxon>Bacteria</taxon>
        <taxon>Pseudomonadati</taxon>
        <taxon>Planctomycetota</taxon>
        <taxon>Planctomycetia</taxon>
        <taxon>Kolteriales</taxon>
        <taxon>Kolteriaceae</taxon>
        <taxon>Kolteria</taxon>
    </lineage>
</organism>
<feature type="binding site" evidence="9">
    <location>
        <position position="74"/>
    </location>
    <ligand>
        <name>ATP</name>
        <dbReference type="ChEBI" id="CHEBI:30616"/>
    </ligand>
</feature>
<dbReference type="NCBIfam" id="TIGR00635">
    <property type="entry name" value="ruvB"/>
    <property type="match status" value="1"/>
</dbReference>
<dbReference type="GO" id="GO:0000400">
    <property type="term" value="F:four-way junction DNA binding"/>
    <property type="evidence" value="ECO:0007669"/>
    <property type="project" value="UniProtKB-UniRule"/>
</dbReference>
<keyword evidence="12" id="KW-0347">Helicase</keyword>
<keyword evidence="1 9" id="KW-0963">Cytoplasm</keyword>
<evidence type="ECO:0000256" key="8">
    <source>
        <dbReference type="ARBA" id="ARBA00023204"/>
    </source>
</evidence>
<reference evidence="12 13" key="1">
    <citation type="submission" date="2019-02" db="EMBL/GenBank/DDBJ databases">
        <title>Deep-cultivation of Planctomycetes and their phenomic and genomic characterization uncovers novel biology.</title>
        <authorList>
            <person name="Wiegand S."/>
            <person name="Jogler M."/>
            <person name="Boedeker C."/>
            <person name="Pinto D."/>
            <person name="Vollmers J."/>
            <person name="Rivas-Marin E."/>
            <person name="Kohn T."/>
            <person name="Peeters S.H."/>
            <person name="Heuer A."/>
            <person name="Rast P."/>
            <person name="Oberbeckmann S."/>
            <person name="Bunk B."/>
            <person name="Jeske O."/>
            <person name="Meyerdierks A."/>
            <person name="Storesund J.E."/>
            <person name="Kallscheuer N."/>
            <person name="Luecker S."/>
            <person name="Lage O.M."/>
            <person name="Pohl T."/>
            <person name="Merkel B.J."/>
            <person name="Hornburger P."/>
            <person name="Mueller R.-W."/>
            <person name="Bruemmer F."/>
            <person name="Labrenz M."/>
            <person name="Spormann A.M."/>
            <person name="Op den Camp H."/>
            <person name="Overmann J."/>
            <person name="Amann R."/>
            <person name="Jetten M.S.M."/>
            <person name="Mascher T."/>
            <person name="Medema M.H."/>
            <person name="Devos D.P."/>
            <person name="Kaster A.-K."/>
            <person name="Ovreas L."/>
            <person name="Rohde M."/>
            <person name="Galperin M.Y."/>
            <person name="Jogler C."/>
        </authorList>
    </citation>
    <scope>NUCLEOTIDE SEQUENCE [LARGE SCALE GENOMIC DNA]</scope>
    <source>
        <strain evidence="12 13">Pan216</strain>
    </source>
</reference>
<dbReference type="PANTHER" id="PTHR42848">
    <property type="match status" value="1"/>
</dbReference>
<protein>
    <recommendedName>
        <fullName evidence="9">Holliday junction branch migration complex subunit RuvB</fullName>
        <ecNumber evidence="9">3.6.4.-</ecNumber>
    </recommendedName>
</protein>
<comment type="function">
    <text evidence="9">The RuvA-RuvB-RuvC complex processes Holliday junction (HJ) DNA during genetic recombination and DNA repair, while the RuvA-RuvB complex plays an important role in the rescue of blocked DNA replication forks via replication fork reversal (RFR). RuvA specifically binds to HJ cruciform DNA, conferring on it an open structure. The RuvB hexamer acts as an ATP-dependent pump, pulling dsDNA into and through the RuvAB complex. RuvB forms 2 homohexamers on either side of HJ DNA bound by 1 or 2 RuvA tetramers; 4 subunits per hexamer contact DNA at a time. Coordinated motions by a converter formed by DNA-disengaged RuvB subunits stimulates ATP hydrolysis and nucleotide exchange. Immobilization of the converter enables RuvB to convert the ATP-contained energy into a lever motion, pulling 2 nucleotides of DNA out of the RuvA tetramer per ATP hydrolyzed, thus driving DNA branch migration. The RuvB motors rotate together with the DNA substrate, which together with the progressing nucleotide cycle form the mechanistic basis for DNA recombination by continuous HJ branch migration. Branch migration allows RuvC to scan DNA until it finds its consensus sequence, where it cleaves and resolves cruciform DNA.</text>
</comment>
<evidence type="ECO:0000256" key="2">
    <source>
        <dbReference type="ARBA" id="ARBA00022741"/>
    </source>
</evidence>
<evidence type="ECO:0000256" key="3">
    <source>
        <dbReference type="ARBA" id="ARBA00022763"/>
    </source>
</evidence>
<dbReference type="Pfam" id="PF17864">
    <property type="entry name" value="AAA_lid_4"/>
    <property type="match status" value="1"/>
</dbReference>
<dbReference type="InterPro" id="IPR036390">
    <property type="entry name" value="WH_DNA-bd_sf"/>
</dbReference>
<evidence type="ECO:0000259" key="11">
    <source>
        <dbReference type="SMART" id="SM00382"/>
    </source>
</evidence>
<proteinExistence type="inferred from homology"/>
<feature type="binding site" evidence="9">
    <location>
        <position position="230"/>
    </location>
    <ligand>
        <name>ATP</name>
        <dbReference type="ChEBI" id="CHEBI:30616"/>
    </ligand>
</feature>
<dbReference type="Proteomes" id="UP000317093">
    <property type="component" value="Chromosome"/>
</dbReference>
<dbReference type="GO" id="GO:0006310">
    <property type="term" value="P:DNA recombination"/>
    <property type="evidence" value="ECO:0007669"/>
    <property type="project" value="UniProtKB-UniRule"/>
</dbReference>
<comment type="subcellular location">
    <subcellularLocation>
        <location evidence="9">Cytoplasm</location>
    </subcellularLocation>
</comment>
<feature type="compositionally biased region" description="Low complexity" evidence="10">
    <location>
        <begin position="8"/>
        <end position="17"/>
    </location>
</feature>
<feature type="binding site" evidence="9">
    <location>
        <position position="77"/>
    </location>
    <ligand>
        <name>ATP</name>
        <dbReference type="ChEBI" id="CHEBI:30616"/>
    </ligand>
</feature>
<dbReference type="HAMAP" id="MF_00016">
    <property type="entry name" value="DNA_HJ_migration_RuvB"/>
    <property type="match status" value="1"/>
</dbReference>
<evidence type="ECO:0000256" key="4">
    <source>
        <dbReference type="ARBA" id="ARBA00022801"/>
    </source>
</evidence>
<dbReference type="Gene3D" id="1.10.10.10">
    <property type="entry name" value="Winged helix-like DNA-binding domain superfamily/Winged helix DNA-binding domain"/>
    <property type="match status" value="1"/>
</dbReference>
<evidence type="ECO:0000256" key="5">
    <source>
        <dbReference type="ARBA" id="ARBA00022840"/>
    </source>
</evidence>
<evidence type="ECO:0000256" key="6">
    <source>
        <dbReference type="ARBA" id="ARBA00023125"/>
    </source>
</evidence>
<evidence type="ECO:0000256" key="10">
    <source>
        <dbReference type="SAM" id="MobiDB-lite"/>
    </source>
</evidence>
<feature type="binding site" evidence="9">
    <location>
        <position position="327"/>
    </location>
    <ligand>
        <name>DNA</name>
        <dbReference type="ChEBI" id="CHEBI:16991"/>
    </ligand>
</feature>
<feature type="binding site" evidence="9">
    <location>
        <position position="32"/>
    </location>
    <ligand>
        <name>ATP</name>
        <dbReference type="ChEBI" id="CHEBI:30616"/>
    </ligand>
</feature>
<dbReference type="KEGG" id="knv:Pan216_53390"/>
<keyword evidence="7 9" id="KW-0233">DNA recombination</keyword>
<dbReference type="OrthoDB" id="9804478at2"/>
<comment type="subunit">
    <text evidence="9">Homohexamer. Forms an RuvA(8)-RuvB(12)-Holliday junction (HJ) complex. HJ DNA is sandwiched between 2 RuvA tetramers; dsDNA enters through RuvA and exits via RuvB. An RuvB hexamer assembles on each DNA strand where it exits the tetramer. Each RuvB hexamer is contacted by two RuvA subunits (via domain III) on 2 adjacent RuvB subunits; this complex drives branch migration. In the full resolvosome a probable DNA-RuvA(4)-RuvB(12)-RuvC(2) complex forms which resolves the HJ.</text>
</comment>
<keyword evidence="6 9" id="KW-0238">DNA-binding</keyword>